<keyword evidence="3" id="KW-1185">Reference proteome</keyword>
<sequence length="312" mass="33720">MGYTGDFVLARCDTPLERLPVLGDPARCIEELDEYLNVCRPRPGGRQTLQLGRGLPDNDDDRWLDALVAATGSPVLIASVFDSDVCLVRGRTPSGAEWSAFLDPEMAADYEIAGSPPPADDPPPGEGEKERNVCWMLAEVPGTAQEVADWAAEAGFTADREALREVLAQRADPCVEDLVFQLFDACGLPPALPEGADPVDIDPLAHPGHHPGDGSPRGSALEKAVLNLPRDGNLVLECAADEQCYAQVWHRPDGTYQLEYRDRAPAEHYLTRTVSAEKVVAALQGWTAGGAGWRDAFQWDSIGSWFTDSQGA</sequence>
<dbReference type="Proteomes" id="UP000198280">
    <property type="component" value="Unassembled WGS sequence"/>
</dbReference>
<reference evidence="2 3" key="1">
    <citation type="submission" date="2017-06" db="EMBL/GenBank/DDBJ databases">
        <authorList>
            <person name="Kim H.J."/>
            <person name="Triplett B.A."/>
        </authorList>
    </citation>
    <scope>NUCLEOTIDE SEQUENCE [LARGE SCALE GENOMIC DNA]</scope>
    <source>
        <strain evidence="2 3">CGMCC 4.1858</strain>
    </source>
</reference>
<dbReference type="AlphaFoldDB" id="A0A239MGT8"/>
<name>A0A239MGT8_9ACTN</name>
<organism evidence="2 3">
    <name type="scientific">Actinacidiphila glaucinigra</name>
    <dbReference type="NCBI Taxonomy" id="235986"/>
    <lineage>
        <taxon>Bacteria</taxon>
        <taxon>Bacillati</taxon>
        <taxon>Actinomycetota</taxon>
        <taxon>Actinomycetes</taxon>
        <taxon>Kitasatosporales</taxon>
        <taxon>Streptomycetaceae</taxon>
        <taxon>Actinacidiphila</taxon>
    </lineage>
</organism>
<feature type="region of interest" description="Disordered" evidence="1">
    <location>
        <begin position="197"/>
        <end position="219"/>
    </location>
</feature>
<proteinExistence type="predicted"/>
<protein>
    <submittedName>
        <fullName evidence="2">Uncharacterized protein</fullName>
    </submittedName>
</protein>
<evidence type="ECO:0000313" key="3">
    <source>
        <dbReference type="Proteomes" id="UP000198280"/>
    </source>
</evidence>
<dbReference type="EMBL" id="FZOF01000024">
    <property type="protein sequence ID" value="SNT41891.1"/>
    <property type="molecule type" value="Genomic_DNA"/>
</dbReference>
<evidence type="ECO:0000313" key="2">
    <source>
        <dbReference type="EMBL" id="SNT41891.1"/>
    </source>
</evidence>
<evidence type="ECO:0000256" key="1">
    <source>
        <dbReference type="SAM" id="MobiDB-lite"/>
    </source>
</evidence>
<dbReference type="RefSeq" id="WP_245939170.1">
    <property type="nucleotide sequence ID" value="NZ_FZOF01000024.1"/>
</dbReference>
<gene>
    <name evidence="2" type="ORF">SAMN05216252_12488</name>
</gene>
<accession>A0A239MGT8</accession>